<gene>
    <name evidence="2" type="ORF">KP79_PYT20304</name>
</gene>
<reference evidence="2 3" key="1">
    <citation type="journal article" date="2017" name="Nat. Ecol. Evol.">
        <title>Scallop genome provides insights into evolution of bilaterian karyotype and development.</title>
        <authorList>
            <person name="Wang S."/>
            <person name="Zhang J."/>
            <person name="Jiao W."/>
            <person name="Li J."/>
            <person name="Xun X."/>
            <person name="Sun Y."/>
            <person name="Guo X."/>
            <person name="Huan P."/>
            <person name="Dong B."/>
            <person name="Zhang L."/>
            <person name="Hu X."/>
            <person name="Sun X."/>
            <person name="Wang J."/>
            <person name="Zhao C."/>
            <person name="Wang Y."/>
            <person name="Wang D."/>
            <person name="Huang X."/>
            <person name="Wang R."/>
            <person name="Lv J."/>
            <person name="Li Y."/>
            <person name="Zhang Z."/>
            <person name="Liu B."/>
            <person name="Lu W."/>
            <person name="Hui Y."/>
            <person name="Liang J."/>
            <person name="Zhou Z."/>
            <person name="Hou R."/>
            <person name="Li X."/>
            <person name="Liu Y."/>
            <person name="Li H."/>
            <person name="Ning X."/>
            <person name="Lin Y."/>
            <person name="Zhao L."/>
            <person name="Xing Q."/>
            <person name="Dou J."/>
            <person name="Li Y."/>
            <person name="Mao J."/>
            <person name="Guo H."/>
            <person name="Dou H."/>
            <person name="Li T."/>
            <person name="Mu C."/>
            <person name="Jiang W."/>
            <person name="Fu Q."/>
            <person name="Fu X."/>
            <person name="Miao Y."/>
            <person name="Liu J."/>
            <person name="Yu Q."/>
            <person name="Li R."/>
            <person name="Liao H."/>
            <person name="Li X."/>
            <person name="Kong Y."/>
            <person name="Jiang Z."/>
            <person name="Chourrout D."/>
            <person name="Li R."/>
            <person name="Bao Z."/>
        </authorList>
    </citation>
    <scope>NUCLEOTIDE SEQUENCE [LARGE SCALE GENOMIC DNA]</scope>
    <source>
        <strain evidence="2 3">PY_sf001</strain>
    </source>
</reference>
<keyword evidence="3" id="KW-1185">Reference proteome</keyword>
<feature type="compositionally biased region" description="Polar residues" evidence="1">
    <location>
        <begin position="68"/>
        <end position="114"/>
    </location>
</feature>
<accession>A0A210PRV9</accession>
<dbReference type="AlphaFoldDB" id="A0A210PRV9"/>
<dbReference type="EMBL" id="NEDP02005537">
    <property type="protein sequence ID" value="OWF39235.1"/>
    <property type="molecule type" value="Genomic_DNA"/>
</dbReference>
<organism evidence="2 3">
    <name type="scientific">Mizuhopecten yessoensis</name>
    <name type="common">Japanese scallop</name>
    <name type="synonym">Patinopecten yessoensis</name>
    <dbReference type="NCBI Taxonomy" id="6573"/>
    <lineage>
        <taxon>Eukaryota</taxon>
        <taxon>Metazoa</taxon>
        <taxon>Spiralia</taxon>
        <taxon>Lophotrochozoa</taxon>
        <taxon>Mollusca</taxon>
        <taxon>Bivalvia</taxon>
        <taxon>Autobranchia</taxon>
        <taxon>Pteriomorphia</taxon>
        <taxon>Pectinida</taxon>
        <taxon>Pectinoidea</taxon>
        <taxon>Pectinidae</taxon>
        <taxon>Mizuhopecten</taxon>
    </lineage>
</organism>
<evidence type="ECO:0000313" key="2">
    <source>
        <dbReference type="EMBL" id="OWF39235.1"/>
    </source>
</evidence>
<sequence>MKLARCVSSCPTGRTQWSEIERQMANITNSARWHSLSSKGSAVVDDEYLLVIRLIDFLSAISSPTEALHLTTPTRGQPNTNTTPTRGQPNSNTTPTRGQPNTNTTPTRGQSNTYKTPTRGKPNTNTTPTRRQPNTNTTPTRGQPNSNTTPTRGQSNTNKTPTRGKPNTNTTPTRGQPNTNITPFTQHTKPKQTDTFTLRTLFLTKHVKTNIH</sequence>
<feature type="compositionally biased region" description="Low complexity" evidence="1">
    <location>
        <begin position="115"/>
        <end position="145"/>
    </location>
</feature>
<feature type="region of interest" description="Disordered" evidence="1">
    <location>
        <begin position="68"/>
        <end position="193"/>
    </location>
</feature>
<dbReference type="STRING" id="6573.A0A210PRV9"/>
<evidence type="ECO:0000256" key="1">
    <source>
        <dbReference type="SAM" id="MobiDB-lite"/>
    </source>
</evidence>
<comment type="caution">
    <text evidence="2">The sequence shown here is derived from an EMBL/GenBank/DDBJ whole genome shotgun (WGS) entry which is preliminary data.</text>
</comment>
<proteinExistence type="predicted"/>
<dbReference type="Proteomes" id="UP000242188">
    <property type="component" value="Unassembled WGS sequence"/>
</dbReference>
<protein>
    <submittedName>
        <fullName evidence="2">Protein FAM83H</fullName>
    </submittedName>
</protein>
<evidence type="ECO:0000313" key="3">
    <source>
        <dbReference type="Proteomes" id="UP000242188"/>
    </source>
</evidence>
<name>A0A210PRV9_MIZYE</name>
<feature type="compositionally biased region" description="Polar residues" evidence="1">
    <location>
        <begin position="146"/>
        <end position="187"/>
    </location>
</feature>